<evidence type="ECO:0000313" key="3">
    <source>
        <dbReference type="EMBL" id="MEL0629541.1"/>
    </source>
</evidence>
<organism evidence="3 4">
    <name type="scientific">Psychromonas aquatilis</name>
    <dbReference type="NCBI Taxonomy" id="2005072"/>
    <lineage>
        <taxon>Bacteria</taxon>
        <taxon>Pseudomonadati</taxon>
        <taxon>Pseudomonadota</taxon>
        <taxon>Gammaproteobacteria</taxon>
        <taxon>Alteromonadales</taxon>
        <taxon>Psychromonadaceae</taxon>
        <taxon>Psychromonas</taxon>
    </lineage>
</organism>
<dbReference type="NCBIfam" id="NF041384">
    <property type="entry name" value="YHS_seleno_dom"/>
    <property type="match status" value="1"/>
</dbReference>
<keyword evidence="1" id="KW-0732">Signal</keyword>
<evidence type="ECO:0000256" key="1">
    <source>
        <dbReference type="SAM" id="SignalP"/>
    </source>
</evidence>
<feature type="chain" id="PRO_5047064192" evidence="1">
    <location>
        <begin position="25"/>
        <end position="151"/>
    </location>
</feature>
<dbReference type="InterPro" id="IPR007029">
    <property type="entry name" value="YHS_dom"/>
</dbReference>
<name>A0ABU9GQH2_9GAMM</name>
<reference evidence="3 4" key="1">
    <citation type="submission" date="2024-02" db="EMBL/GenBank/DDBJ databases">
        <title>Bacteria isolated from the canopy kelp, Nereocystis luetkeana.</title>
        <authorList>
            <person name="Pfister C.A."/>
            <person name="Younker I.T."/>
            <person name="Light S.H."/>
        </authorList>
    </citation>
    <scope>NUCLEOTIDE SEQUENCE [LARGE SCALE GENOMIC DNA]</scope>
    <source>
        <strain evidence="3 4">TI.1.05</strain>
    </source>
</reference>
<dbReference type="Proteomes" id="UP001369082">
    <property type="component" value="Unassembled WGS sequence"/>
</dbReference>
<feature type="domain" description="YHS" evidence="2">
    <location>
        <begin position="44"/>
        <end position="90"/>
    </location>
</feature>
<comment type="caution">
    <text evidence="3">The sequence shown here is derived from an EMBL/GenBank/DDBJ whole genome shotgun (WGS) entry which is preliminary data.</text>
</comment>
<feature type="signal peptide" evidence="1">
    <location>
        <begin position="1"/>
        <end position="24"/>
    </location>
</feature>
<keyword evidence="4" id="KW-1185">Reference proteome</keyword>
<proteinExistence type="predicted"/>
<evidence type="ECO:0000259" key="2">
    <source>
        <dbReference type="Pfam" id="PF04945"/>
    </source>
</evidence>
<gene>
    <name evidence="3" type="ORF">V6256_07960</name>
</gene>
<protein>
    <submittedName>
        <fullName evidence="3">YHS domain-containing (Seleno)protein</fullName>
    </submittedName>
</protein>
<dbReference type="RefSeq" id="WP_341597577.1">
    <property type="nucleotide sequence ID" value="NZ_JBAKAZ010000024.1"/>
</dbReference>
<accession>A0ABU9GQH2</accession>
<dbReference type="EMBL" id="JBAKAZ010000024">
    <property type="protein sequence ID" value="MEL0629541.1"/>
    <property type="molecule type" value="Genomic_DNA"/>
</dbReference>
<sequence length="151" mass="17115">MKKIFLMLKVLIVMSFASLQSANAADAVYTSFFSNKAAGGYDVVSYFTENKAVEGSDEYKLQYNGADWLFSTKEHLTLFKNNPEKYAPQYGGYCAWAMADNETAPGKPAFWSVYKGKLYLNYDESVQATWIADKDNFITKADLNWSKLDKE</sequence>
<dbReference type="Pfam" id="PF04945">
    <property type="entry name" value="YHS"/>
    <property type="match status" value="1"/>
</dbReference>
<evidence type="ECO:0000313" key="4">
    <source>
        <dbReference type="Proteomes" id="UP001369082"/>
    </source>
</evidence>